<dbReference type="AlphaFoldDB" id="A0A2C5XK79"/>
<keyword evidence="3" id="KW-1185">Reference proteome</keyword>
<evidence type="ECO:0000313" key="3">
    <source>
        <dbReference type="Proteomes" id="UP000226192"/>
    </source>
</evidence>
<keyword evidence="1" id="KW-0560">Oxidoreductase</keyword>
<dbReference type="OrthoDB" id="10265971at2759"/>
<dbReference type="PANTHER" id="PTHR35870">
    <property type="entry name" value="PROTEIN, PUTATIVE (AFU_ORTHOLOGUE AFUA_5G03330)-RELATED"/>
    <property type="match status" value="1"/>
</dbReference>
<dbReference type="GO" id="GO:0016491">
    <property type="term" value="F:oxidoreductase activity"/>
    <property type="evidence" value="ECO:0007669"/>
    <property type="project" value="UniProtKB-KW"/>
</dbReference>
<accession>A0A2C5XK79</accession>
<name>A0A2C5XK79_9HYPO</name>
<dbReference type="Proteomes" id="UP000226192">
    <property type="component" value="Unassembled WGS sequence"/>
</dbReference>
<organism evidence="2 3">
    <name type="scientific">Ophiocordyceps australis</name>
    <dbReference type="NCBI Taxonomy" id="1399860"/>
    <lineage>
        <taxon>Eukaryota</taxon>
        <taxon>Fungi</taxon>
        <taxon>Dikarya</taxon>
        <taxon>Ascomycota</taxon>
        <taxon>Pezizomycotina</taxon>
        <taxon>Sordariomycetes</taxon>
        <taxon>Hypocreomycetidae</taxon>
        <taxon>Hypocreales</taxon>
        <taxon>Ophiocordycipitaceae</taxon>
        <taxon>Ophiocordyceps</taxon>
    </lineage>
</organism>
<protein>
    <submittedName>
        <fullName evidence="2">Uncharacterized protein</fullName>
    </submittedName>
</protein>
<comment type="caution">
    <text evidence="2">The sequence shown here is derived from an EMBL/GenBank/DDBJ whole genome shotgun (WGS) entry which is preliminary data.</text>
</comment>
<dbReference type="InterPro" id="IPR025337">
    <property type="entry name" value="Questin_oxidase-like"/>
</dbReference>
<evidence type="ECO:0000313" key="2">
    <source>
        <dbReference type="EMBL" id="PHH65518.1"/>
    </source>
</evidence>
<reference evidence="2 3" key="1">
    <citation type="submission" date="2017-06" db="EMBL/GenBank/DDBJ databases">
        <title>Ant-infecting Ophiocordyceps genomes reveal a high diversity of potential behavioral manipulation genes and a possible major role for enterotoxins.</title>
        <authorList>
            <person name="De Bekker C."/>
            <person name="Evans H.C."/>
            <person name="Brachmann A."/>
            <person name="Hughes D.P."/>
        </authorList>
    </citation>
    <scope>NUCLEOTIDE SEQUENCE [LARGE SCALE GENOMIC DNA]</scope>
    <source>
        <strain evidence="2 3">Map64</strain>
    </source>
</reference>
<proteinExistence type="predicted"/>
<dbReference type="STRING" id="1399860.A0A2C5XK79"/>
<dbReference type="EMBL" id="NJET01000017">
    <property type="protein sequence ID" value="PHH65518.1"/>
    <property type="molecule type" value="Genomic_DNA"/>
</dbReference>
<dbReference type="Pfam" id="PF14027">
    <property type="entry name" value="Questin_oxidase"/>
    <property type="match status" value="1"/>
</dbReference>
<evidence type="ECO:0000256" key="1">
    <source>
        <dbReference type="ARBA" id="ARBA00023002"/>
    </source>
</evidence>
<gene>
    <name evidence="2" type="ORF">CDD81_2298</name>
</gene>
<dbReference type="PANTHER" id="PTHR35870:SF6">
    <property type="entry name" value="MGS207 PROTEIN"/>
    <property type="match status" value="1"/>
</dbReference>
<sequence>MSMLTAVSRWFVTSPPKSSHGVLPAVKVHQIETDPRRRSRCLKHLLKANHVNYSIVYNKLRLSNQTAHLLASAYYMGASEDRLNKLYEAETRNLEPWKPSPAEIVDSDWRDFVGDRRYQRAYVDFFEDKLAMKFAYDWKLQIQHLLFGADQGDQSLLHGLIGGLGHPLVHLGYAYEFDSKEIAMESLALACIQQNFLQKYASDASFIRPSTQPSNSPLHLLHRLSRDERFQRLPDSPDSSHLEAFFDQHVDLAMEYWNAWKLDGEIEQFKLSQEAAVALLLGTADARTKSYNFFVAHLLAASHGVRVLLPNFAPQYRVALIRDWWLLVIAVYIMIGRPRFASLKMTERDLGGKDWAHVKGRAIGISWRQDGHFLKCIRAMGGAASTWGDPDRTYLCAAVTFVDTFNGWS</sequence>